<sequence length="569" mass="64288">MSRAKLAGADPAAIFLRIDAFKGQYEFLSNDYPSEVVFDRVPFKSATHAILAVRFSGKAAEICECETAAEAMDRVKDAQERDDWESGRLKWMEQILRDKFRRSAELRTKLKETGGRLLVWANASDAFFGEVDGRGQNQLGRILMRIRTDIRNDTELETWLALCHDLEEDNNARPLLQLIETKPDHENPLGEHALDGEPYFFLGKNPETCQVVALHPSISRTHALIALTKAGPVLMDLNSKAGTKLNGERLPHHHVGFPLKTSDTITLGASTRSYQVKVDSGRVVAYLESRQKELRREVQMLDRKMQDPLAAVKDETKQEATIFVGNLPFTTTKDEITAFFEECGHITEVRFPPPRDKPSDGTTAARGIAFITFDTPLAAKRATGMDGKHIGGEAGPDGKMKGGRRMKVDMSEGPRPSRQRPPDARDTDRRRDRDRDRDDGRPALHNGRSVRDAPRGDDRGQRREPREEPPRRDHQDRREGDRRDDRPPPQPRKESRSRSRSPLFKRRAVRDRSESAGRQRRRGGDEVDSEKEMRRDRPGRKGSVSRSRSSSRSRDSRSPKRGGVARGAG</sequence>
<dbReference type="GO" id="GO:0003723">
    <property type="term" value="F:RNA binding"/>
    <property type="evidence" value="ECO:0007669"/>
    <property type="project" value="UniProtKB-UniRule"/>
</dbReference>
<dbReference type="InterPro" id="IPR035979">
    <property type="entry name" value="RBD_domain_sf"/>
</dbReference>
<dbReference type="SUPFAM" id="SSF54928">
    <property type="entry name" value="RNA-binding domain, RBD"/>
    <property type="match status" value="1"/>
</dbReference>
<dbReference type="PROSITE" id="PS50006">
    <property type="entry name" value="FHA_DOMAIN"/>
    <property type="match status" value="1"/>
</dbReference>
<dbReference type="AlphaFoldDB" id="A0A0G4EG70"/>
<proteinExistence type="predicted"/>
<gene>
    <name evidence="5" type="ORF">Vbra_2063</name>
</gene>
<protein>
    <recommendedName>
        <fullName evidence="7">FHA domain-containing protein</fullName>
    </recommendedName>
</protein>
<feature type="compositionally biased region" description="Low complexity" evidence="2">
    <location>
        <begin position="541"/>
        <end position="550"/>
    </location>
</feature>
<organism evidence="5 6">
    <name type="scientific">Vitrella brassicaformis (strain CCMP3155)</name>
    <dbReference type="NCBI Taxonomy" id="1169540"/>
    <lineage>
        <taxon>Eukaryota</taxon>
        <taxon>Sar</taxon>
        <taxon>Alveolata</taxon>
        <taxon>Colpodellida</taxon>
        <taxon>Vitrellaceae</taxon>
        <taxon>Vitrella</taxon>
    </lineage>
</organism>
<dbReference type="STRING" id="1169540.A0A0G4EG70"/>
<dbReference type="PhylomeDB" id="A0A0G4EG70"/>
<dbReference type="Pfam" id="PF00498">
    <property type="entry name" value="FHA"/>
    <property type="match status" value="1"/>
</dbReference>
<dbReference type="Gene3D" id="2.60.200.20">
    <property type="match status" value="1"/>
</dbReference>
<name>A0A0G4EG70_VITBC</name>
<feature type="domain" description="FHA" evidence="3">
    <location>
        <begin position="200"/>
        <end position="250"/>
    </location>
</feature>
<dbReference type="Pfam" id="PF00076">
    <property type="entry name" value="RRM_1"/>
    <property type="match status" value="1"/>
</dbReference>
<dbReference type="EMBL" id="CDMY01000219">
    <property type="protein sequence ID" value="CEL94448.1"/>
    <property type="molecule type" value="Genomic_DNA"/>
</dbReference>
<dbReference type="CDD" id="cd00590">
    <property type="entry name" value="RRM_SF"/>
    <property type="match status" value="1"/>
</dbReference>
<dbReference type="InterPro" id="IPR012677">
    <property type="entry name" value="Nucleotide-bd_a/b_plait_sf"/>
</dbReference>
<evidence type="ECO:0000313" key="6">
    <source>
        <dbReference type="Proteomes" id="UP000041254"/>
    </source>
</evidence>
<evidence type="ECO:0000256" key="1">
    <source>
        <dbReference type="PROSITE-ProRule" id="PRU00176"/>
    </source>
</evidence>
<dbReference type="InterPro" id="IPR012816">
    <property type="entry name" value="NADAR"/>
</dbReference>
<feature type="compositionally biased region" description="Basic and acidic residues" evidence="2">
    <location>
        <begin position="386"/>
        <end position="412"/>
    </location>
</feature>
<dbReference type="PROSITE" id="PS50102">
    <property type="entry name" value="RRM"/>
    <property type="match status" value="1"/>
</dbReference>
<dbReference type="Proteomes" id="UP000041254">
    <property type="component" value="Unassembled WGS sequence"/>
</dbReference>
<keyword evidence="1" id="KW-0694">RNA-binding</keyword>
<dbReference type="SMART" id="SM00360">
    <property type="entry name" value="RRM"/>
    <property type="match status" value="1"/>
</dbReference>
<feature type="compositionally biased region" description="Basic and acidic residues" evidence="2">
    <location>
        <begin position="510"/>
        <end position="536"/>
    </location>
</feature>
<keyword evidence="6" id="KW-1185">Reference proteome</keyword>
<evidence type="ECO:0000259" key="3">
    <source>
        <dbReference type="PROSITE" id="PS50006"/>
    </source>
</evidence>
<accession>A0A0G4EG70</accession>
<dbReference type="VEuPathDB" id="CryptoDB:Vbra_2063"/>
<dbReference type="InterPro" id="IPR008984">
    <property type="entry name" value="SMAD_FHA_dom_sf"/>
</dbReference>
<reference evidence="5 6" key="1">
    <citation type="submission" date="2014-11" db="EMBL/GenBank/DDBJ databases">
        <authorList>
            <person name="Zhu J."/>
            <person name="Qi W."/>
            <person name="Song R."/>
        </authorList>
    </citation>
    <scope>NUCLEOTIDE SEQUENCE [LARGE SCALE GENOMIC DNA]</scope>
</reference>
<dbReference type="SUPFAM" id="SSF143990">
    <property type="entry name" value="YbiA-like"/>
    <property type="match status" value="1"/>
</dbReference>
<feature type="compositionally biased region" description="Basic and acidic residues" evidence="2">
    <location>
        <begin position="449"/>
        <end position="497"/>
    </location>
</feature>
<feature type="domain" description="RRM" evidence="4">
    <location>
        <begin position="320"/>
        <end position="413"/>
    </location>
</feature>
<dbReference type="InterPro" id="IPR037238">
    <property type="entry name" value="YbiA-like_sf"/>
</dbReference>
<dbReference type="Pfam" id="PF08719">
    <property type="entry name" value="NADAR"/>
    <property type="match status" value="1"/>
</dbReference>
<evidence type="ECO:0000256" key="2">
    <source>
        <dbReference type="SAM" id="MobiDB-lite"/>
    </source>
</evidence>
<dbReference type="InterPro" id="IPR000253">
    <property type="entry name" value="FHA_dom"/>
</dbReference>
<evidence type="ECO:0000313" key="5">
    <source>
        <dbReference type="EMBL" id="CEL94448.1"/>
    </source>
</evidence>
<dbReference type="PANTHER" id="PTHR23308">
    <property type="entry name" value="NUCLEAR INHIBITOR OF PROTEIN PHOSPHATASE-1"/>
    <property type="match status" value="1"/>
</dbReference>
<dbReference type="InterPro" id="IPR000504">
    <property type="entry name" value="RRM_dom"/>
</dbReference>
<evidence type="ECO:0000259" key="4">
    <source>
        <dbReference type="PROSITE" id="PS50102"/>
    </source>
</evidence>
<evidence type="ECO:0008006" key="7">
    <source>
        <dbReference type="Google" id="ProtNLM"/>
    </source>
</evidence>
<dbReference type="Gene3D" id="3.30.70.330">
    <property type="match status" value="1"/>
</dbReference>
<dbReference type="CDD" id="cd15457">
    <property type="entry name" value="NADAR"/>
    <property type="match status" value="1"/>
</dbReference>
<dbReference type="Gene3D" id="1.10.357.40">
    <property type="entry name" value="YbiA-like"/>
    <property type="match status" value="1"/>
</dbReference>
<dbReference type="SUPFAM" id="SSF49879">
    <property type="entry name" value="SMAD/FHA domain"/>
    <property type="match status" value="1"/>
</dbReference>
<feature type="region of interest" description="Disordered" evidence="2">
    <location>
        <begin position="382"/>
        <end position="569"/>
    </location>
</feature>
<dbReference type="OMA" id="EICECET"/>
<dbReference type="OrthoDB" id="206452at2759"/>
<feature type="compositionally biased region" description="Basic and acidic residues" evidence="2">
    <location>
        <begin position="420"/>
        <end position="442"/>
    </location>
</feature>
<dbReference type="SMART" id="SM00240">
    <property type="entry name" value="FHA"/>
    <property type="match status" value="1"/>
</dbReference>
<dbReference type="InParanoid" id="A0A0G4EG70"/>
<dbReference type="InterPro" id="IPR050923">
    <property type="entry name" value="Cell_Proc_Reg/RNA_Proc"/>
</dbReference>